<keyword evidence="5" id="KW-1185">Reference proteome</keyword>
<dbReference type="CDD" id="cd04301">
    <property type="entry name" value="NAT_SF"/>
    <property type="match status" value="1"/>
</dbReference>
<evidence type="ECO:0000259" key="3">
    <source>
        <dbReference type="PROSITE" id="PS51186"/>
    </source>
</evidence>
<proteinExistence type="predicted"/>
<dbReference type="HOGENOM" id="CLU_013985_18_0_9"/>
<dbReference type="PANTHER" id="PTHR42919">
    <property type="entry name" value="N-ALPHA-ACETYLTRANSFERASE"/>
    <property type="match status" value="1"/>
</dbReference>
<dbReference type="InterPro" id="IPR000182">
    <property type="entry name" value="GNAT_dom"/>
</dbReference>
<dbReference type="STRING" id="883156.HMPREF9282_00590"/>
<comment type="caution">
    <text evidence="4">The sequence shown here is derived from an EMBL/GenBank/DDBJ whole genome shotgun (WGS) entry which is preliminary data.</text>
</comment>
<dbReference type="SUPFAM" id="SSF55729">
    <property type="entry name" value="Acyl-CoA N-acyltransferases (Nat)"/>
    <property type="match status" value="1"/>
</dbReference>
<dbReference type="AlphaFoldDB" id="K9D3C2"/>
<dbReference type="EMBL" id="AHAF01000003">
    <property type="protein sequence ID" value="EKU78793.1"/>
    <property type="molecule type" value="Genomic_DNA"/>
</dbReference>
<dbReference type="InterPro" id="IPR051556">
    <property type="entry name" value="N-term/lysine_N-AcTrnsfr"/>
</dbReference>
<organism evidence="4 5">
    <name type="scientific">Veillonella seminalis ACS-216-V-Col6b</name>
    <dbReference type="NCBI Taxonomy" id="883156"/>
    <lineage>
        <taxon>Bacteria</taxon>
        <taxon>Bacillati</taxon>
        <taxon>Bacillota</taxon>
        <taxon>Negativicutes</taxon>
        <taxon>Veillonellales</taxon>
        <taxon>Veillonellaceae</taxon>
        <taxon>Veillonella</taxon>
    </lineage>
</organism>
<dbReference type="InterPro" id="IPR016181">
    <property type="entry name" value="Acyl_CoA_acyltransferase"/>
</dbReference>
<evidence type="ECO:0000313" key="4">
    <source>
        <dbReference type="EMBL" id="EKU78793.1"/>
    </source>
</evidence>
<dbReference type="GO" id="GO:0016747">
    <property type="term" value="F:acyltransferase activity, transferring groups other than amino-acyl groups"/>
    <property type="evidence" value="ECO:0007669"/>
    <property type="project" value="InterPro"/>
</dbReference>
<dbReference type="eggNOG" id="COG0456">
    <property type="taxonomic scope" value="Bacteria"/>
</dbReference>
<name>K9D3C2_9FIRM</name>
<protein>
    <recommendedName>
        <fullName evidence="3">N-acetyltransferase domain-containing protein</fullName>
    </recommendedName>
</protein>
<dbReference type="PANTHER" id="PTHR42919:SF8">
    <property type="entry name" value="N-ALPHA-ACETYLTRANSFERASE 50"/>
    <property type="match status" value="1"/>
</dbReference>
<feature type="domain" description="N-acetyltransferase" evidence="3">
    <location>
        <begin position="19"/>
        <end position="172"/>
    </location>
</feature>
<evidence type="ECO:0000313" key="5">
    <source>
        <dbReference type="Proteomes" id="UP000009891"/>
    </source>
</evidence>
<keyword evidence="2" id="KW-0012">Acyltransferase</keyword>
<evidence type="ECO:0000256" key="2">
    <source>
        <dbReference type="ARBA" id="ARBA00023315"/>
    </source>
</evidence>
<sequence>MKTGIIKIGASDVKTLRDLAMRTFSETFCNEYTDEEFKTYFDTALSETTLRQELSDPESQHYFVTVDGKPVGFLKVNIGSAQTEQELPTGFEVQRIYVLADNQGMGLGKVLFEKALQLAAETACDYVWLGVWEHNYKAQKFYAKYGFEKFSEHTFIVGDSHDTDWLLRRSVASIREEAAKQ</sequence>
<dbReference type="PATRIC" id="fig|883156.3.peg.574"/>
<dbReference type="PROSITE" id="PS51186">
    <property type="entry name" value="GNAT"/>
    <property type="match status" value="1"/>
</dbReference>
<dbReference type="Pfam" id="PF00583">
    <property type="entry name" value="Acetyltransf_1"/>
    <property type="match status" value="1"/>
</dbReference>
<dbReference type="RefSeq" id="WP_006555490.1">
    <property type="nucleotide sequence ID" value="NZ_JH992936.1"/>
</dbReference>
<dbReference type="Gene3D" id="3.40.630.30">
    <property type="match status" value="1"/>
</dbReference>
<accession>K9D3C2</accession>
<dbReference type="Proteomes" id="UP000009891">
    <property type="component" value="Unassembled WGS sequence"/>
</dbReference>
<keyword evidence="1" id="KW-0808">Transferase</keyword>
<reference evidence="4 5" key="1">
    <citation type="submission" date="2012-09" db="EMBL/GenBank/DDBJ databases">
        <title>The Genome Sequence of Veillonella ratti ACS-216-V-COL6B.</title>
        <authorList>
            <consortium name="The Broad Institute Genome Sequencing Platform"/>
            <person name="Earl A."/>
            <person name="Ward D."/>
            <person name="Feldgarden M."/>
            <person name="Gevers D."/>
            <person name="Saerens B."/>
            <person name="Vaneechoutte M."/>
            <person name="Walker B."/>
            <person name="Young S.K."/>
            <person name="Zeng Q."/>
            <person name="Gargeya S."/>
            <person name="Fitzgerald M."/>
            <person name="Haas B."/>
            <person name="Abouelleil A."/>
            <person name="Alvarado L."/>
            <person name="Arachchi H.M."/>
            <person name="Berlin A."/>
            <person name="Chapman S.B."/>
            <person name="Goldberg J."/>
            <person name="Griggs A."/>
            <person name="Gujja S."/>
            <person name="Hansen M."/>
            <person name="Howarth C."/>
            <person name="Imamovic A."/>
            <person name="Larimer J."/>
            <person name="McCowen C."/>
            <person name="Montmayeur A."/>
            <person name="Murphy C."/>
            <person name="Neiman D."/>
            <person name="Pearson M."/>
            <person name="Priest M."/>
            <person name="Roberts A."/>
            <person name="Saif S."/>
            <person name="Shea T."/>
            <person name="Sisk P."/>
            <person name="Sykes S."/>
            <person name="Wortman J."/>
            <person name="Nusbaum C."/>
            <person name="Birren B."/>
        </authorList>
    </citation>
    <scope>NUCLEOTIDE SEQUENCE [LARGE SCALE GENOMIC DNA]</scope>
    <source>
        <strain evidence="4 5">ACS-216-V-Col6b</strain>
    </source>
</reference>
<evidence type="ECO:0000256" key="1">
    <source>
        <dbReference type="ARBA" id="ARBA00022679"/>
    </source>
</evidence>
<gene>
    <name evidence="4" type="ORF">HMPREF9282_00590</name>
</gene>